<dbReference type="EMBL" id="HG722764">
    <property type="protein sequence ID" value="CDJ63267.1"/>
    <property type="molecule type" value="Genomic_DNA"/>
</dbReference>
<evidence type="ECO:0000313" key="3">
    <source>
        <dbReference type="EMBL" id="CDJ63267.1"/>
    </source>
</evidence>
<evidence type="ECO:0000313" key="4">
    <source>
        <dbReference type="Proteomes" id="UP000030754"/>
    </source>
</evidence>
<keyword evidence="4" id="KW-1185">Reference proteome</keyword>
<evidence type="ECO:0000256" key="2">
    <source>
        <dbReference type="SAM" id="Phobius"/>
    </source>
</evidence>
<keyword evidence="2" id="KW-0812">Transmembrane</keyword>
<keyword evidence="2" id="KW-1133">Transmembrane helix</keyword>
<reference evidence="3" key="1">
    <citation type="submission" date="2013-10" db="EMBL/GenBank/DDBJ databases">
        <title>Genomic analysis of the causative agents of coccidiosis in chickens.</title>
        <authorList>
            <person name="Reid A.J."/>
            <person name="Blake D."/>
            <person name="Billington K."/>
            <person name="Browne H."/>
            <person name="Dunn M."/>
            <person name="Hung S."/>
            <person name="Kawahara F."/>
            <person name="Miranda-Saavedra D."/>
            <person name="Mourier T."/>
            <person name="Nagra H."/>
            <person name="Otto T.D."/>
            <person name="Rawlings N."/>
            <person name="Sanchez A."/>
            <person name="Sanders M."/>
            <person name="Subramaniam C."/>
            <person name="Tay Y."/>
            <person name="Dear P."/>
            <person name="Doerig C."/>
            <person name="Gruber A."/>
            <person name="Parkinson J."/>
            <person name="Shirley M."/>
            <person name="Wan K.L."/>
            <person name="Berriman M."/>
            <person name="Tomley F."/>
            <person name="Pain A."/>
        </authorList>
    </citation>
    <scope>NUCLEOTIDE SEQUENCE [LARGE SCALE GENOMIC DNA]</scope>
    <source>
        <strain evidence="3">Houghton</strain>
    </source>
</reference>
<keyword evidence="2" id="KW-0472">Membrane</keyword>
<feature type="transmembrane region" description="Helical" evidence="2">
    <location>
        <begin position="546"/>
        <end position="568"/>
    </location>
</feature>
<organism evidence="3 4">
    <name type="scientific">Eimeria necatrix</name>
    <dbReference type="NCBI Taxonomy" id="51315"/>
    <lineage>
        <taxon>Eukaryota</taxon>
        <taxon>Sar</taxon>
        <taxon>Alveolata</taxon>
        <taxon>Apicomplexa</taxon>
        <taxon>Conoidasida</taxon>
        <taxon>Coccidia</taxon>
        <taxon>Eucoccidiorida</taxon>
        <taxon>Eimeriorina</taxon>
        <taxon>Eimeriidae</taxon>
        <taxon>Eimeria</taxon>
    </lineage>
</organism>
<dbReference type="GeneID" id="25474011"/>
<reference evidence="3" key="2">
    <citation type="submission" date="2013-10" db="EMBL/GenBank/DDBJ databases">
        <authorList>
            <person name="Aslett M."/>
        </authorList>
    </citation>
    <scope>NUCLEOTIDE SEQUENCE [LARGE SCALE GENOMIC DNA]</scope>
    <source>
        <strain evidence="3">Houghton</strain>
    </source>
</reference>
<accession>U6MG86</accession>
<feature type="non-terminal residue" evidence="3">
    <location>
        <position position="1"/>
    </location>
</feature>
<proteinExistence type="predicted"/>
<feature type="region of interest" description="Disordered" evidence="1">
    <location>
        <begin position="73"/>
        <end position="99"/>
    </location>
</feature>
<sequence>HIQYNEARNELIITSPEDTAPLVIPCSSVSLSMQKETNSITFKSGQGPEISVTVSTQEKFFLELAAIAGAGKYYKPSPKETPPPPEKEQEEKPPTPEEDEVFVIRDGYLMLFEKAGDPQPILRLHNADCVTHADAANREFVITHKLVQKTGRKWVSSPQSGPAGHQGEPSPSGKRERITLDCASLAEFDRWNVALHFGNFLKGETIQGNGSQAYANLTKYVFPINMFEDASGRKSALLIENRKIMLFATPDASDPILCFDASECEVQPVIAQRKLRVYVNGLLRLLLQRNTKQEQRIDFILPLAKDLDRYAAACQRDAFPEAIVGKPVERLSIPCASRHAHAELTLEVSKYSFSTEGLTYIFTSSEGKVMTYPLYAQSASTLGAPLGPPGGPFWALWGPHWGPLGAPLGNFGGPFWVLWGPPVGPPKYPKKGLLVCVRVLPRLHFSIAPLQSFSPTNPQFHPPGADCGAKRPWQGMDMRKINSPKYISHKIKRVPMTSGYQYLNFTTPSIYAPTQADIAVFFDTENCYKVYTPKQLFLAAWPQLRFLLMCLLAVSFPSVPILLFVLYMNRFEPMEQVMDRDEYWRHFKWHYFGPDLDHHAYTQYLEARRAKKWRGVDVDPEDYIPPQYKNL</sequence>
<feature type="region of interest" description="Disordered" evidence="1">
    <location>
        <begin position="152"/>
        <end position="175"/>
    </location>
</feature>
<dbReference type="AlphaFoldDB" id="U6MG86"/>
<dbReference type="RefSeq" id="XP_013440629.1">
    <property type="nucleotide sequence ID" value="XM_013585175.1"/>
</dbReference>
<evidence type="ECO:0000256" key="1">
    <source>
        <dbReference type="SAM" id="MobiDB-lite"/>
    </source>
</evidence>
<gene>
    <name evidence="3" type="ORF">ENH_00038510</name>
</gene>
<feature type="compositionally biased region" description="Basic and acidic residues" evidence="1">
    <location>
        <begin position="85"/>
        <end position="95"/>
    </location>
</feature>
<protein>
    <submittedName>
        <fullName evidence="3">Uncharacterized protein</fullName>
    </submittedName>
</protein>
<name>U6MG86_9EIME</name>
<dbReference type="VEuPathDB" id="ToxoDB:ENH_00038510"/>
<dbReference type="Proteomes" id="UP000030754">
    <property type="component" value="Unassembled WGS sequence"/>
</dbReference>
<dbReference type="OrthoDB" id="389832at2759"/>